<dbReference type="Pfam" id="PF26335">
    <property type="entry name" value="ARB_00930_C"/>
    <property type="match status" value="1"/>
</dbReference>
<dbReference type="RefSeq" id="XP_026611721.1">
    <property type="nucleotide sequence ID" value="XM_026757315.1"/>
</dbReference>
<dbReference type="GeneID" id="38125670"/>
<keyword evidence="2" id="KW-0472">Membrane</keyword>
<keyword evidence="2" id="KW-1133">Transmembrane helix</keyword>
<dbReference type="EMBL" id="NKHU02000212">
    <property type="protein sequence ID" value="RHZ47799.1"/>
    <property type="molecule type" value="Genomic_DNA"/>
</dbReference>
<dbReference type="InterPro" id="IPR001466">
    <property type="entry name" value="Beta-lactam-related"/>
</dbReference>
<evidence type="ECO:0000313" key="5">
    <source>
        <dbReference type="EMBL" id="RHZ47799.1"/>
    </source>
</evidence>
<dbReference type="PANTHER" id="PTHR22935">
    <property type="entry name" value="PENICILLIN-BINDING PROTEIN"/>
    <property type="match status" value="1"/>
</dbReference>
<protein>
    <submittedName>
        <fullName evidence="5">Uncharacterized protein</fullName>
    </submittedName>
</protein>
<keyword evidence="6" id="KW-1185">Reference proteome</keyword>
<dbReference type="VEuPathDB" id="FungiDB:CDV56_103696"/>
<dbReference type="AlphaFoldDB" id="A0A397GCG7"/>
<evidence type="ECO:0000313" key="6">
    <source>
        <dbReference type="Proteomes" id="UP000215305"/>
    </source>
</evidence>
<dbReference type="InterPro" id="IPR051478">
    <property type="entry name" value="Beta-lactamase-like_AB/R"/>
</dbReference>
<evidence type="ECO:0000256" key="2">
    <source>
        <dbReference type="SAM" id="Phobius"/>
    </source>
</evidence>
<dbReference type="InterPro" id="IPR058664">
    <property type="entry name" value="ARB_00930-like_C"/>
</dbReference>
<evidence type="ECO:0000259" key="3">
    <source>
        <dbReference type="Pfam" id="PF00144"/>
    </source>
</evidence>
<accession>A0A397GCG7</accession>
<feature type="region of interest" description="Disordered" evidence="1">
    <location>
        <begin position="55"/>
        <end position="74"/>
    </location>
</feature>
<dbReference type="STRING" id="41047.A0A397GCG7"/>
<gene>
    <name evidence="5" type="ORF">CDV56_103696</name>
</gene>
<name>A0A397GCG7_ASPTH</name>
<dbReference type="Pfam" id="PF00144">
    <property type="entry name" value="Beta-lactamase"/>
    <property type="match status" value="1"/>
</dbReference>
<dbReference type="PANTHER" id="PTHR22935:SF97">
    <property type="entry name" value="BETA-LACTAMASE-RELATED DOMAIN-CONTAINING PROTEIN"/>
    <property type="match status" value="1"/>
</dbReference>
<dbReference type="Proteomes" id="UP000215305">
    <property type="component" value="Unassembled WGS sequence"/>
</dbReference>
<dbReference type="Gene3D" id="3.40.710.10">
    <property type="entry name" value="DD-peptidase/beta-lactamase superfamily"/>
    <property type="match status" value="1"/>
</dbReference>
<keyword evidence="2" id="KW-0812">Transmembrane</keyword>
<reference evidence="5" key="1">
    <citation type="submission" date="2018-08" db="EMBL/GenBank/DDBJ databases">
        <title>Draft genome sequence of azole-resistant Aspergillus thermomutatus (Neosartorya pseudofischeri) strain HMR AF 39, isolated from a human nasal aspirate.</title>
        <authorList>
            <person name="Parent-Michaud M."/>
            <person name="Dufresne P.J."/>
            <person name="Fournier E."/>
            <person name="Martineau C."/>
            <person name="Moreira S."/>
            <person name="Perkins V."/>
            <person name="De Repentigny L."/>
            <person name="Dufresne S.F."/>
        </authorList>
    </citation>
    <scope>NUCLEOTIDE SEQUENCE [LARGE SCALE GENOMIC DNA]</scope>
    <source>
        <strain evidence="5">HMR AF 39</strain>
    </source>
</reference>
<feature type="compositionally biased region" description="Polar residues" evidence="1">
    <location>
        <begin position="61"/>
        <end position="72"/>
    </location>
</feature>
<dbReference type="OrthoDB" id="10250282at2759"/>
<dbReference type="InterPro" id="IPR012338">
    <property type="entry name" value="Beta-lactam/transpept-like"/>
</dbReference>
<feature type="transmembrane region" description="Helical" evidence="2">
    <location>
        <begin position="98"/>
        <end position="121"/>
    </location>
</feature>
<feature type="domain" description="Beta-lactamase-related" evidence="3">
    <location>
        <begin position="289"/>
        <end position="611"/>
    </location>
</feature>
<comment type="caution">
    <text evidence="5">The sequence shown here is derived from an EMBL/GenBank/DDBJ whole genome shotgun (WGS) entry which is preliminary data.</text>
</comment>
<sequence length="781" mass="85262">MNPPKPSEEAAPAYHELFDTDSINQPTATSSRTHQYAAVTQADRDENLNIASHHDVESHPQDSSNPLSQLDTTKPHFHCETCDRQLERRERKEKERECCQMVAVVFIVAIVCLTLLGIVIARSHEQQTEVQPQQDVQTQQPIKKGEREKFEDYVGEERKLMQEGDTYSGLIAVEKKQFQILKMPVIDRCKWRYAYQLDKLGITPDYYRIGVANLLGPVYPAPRDLSSNSSRVAAGWENLTATLHRETSSDSSLLSNLTFSVGLFSIHDPEAETLQFHYTSSEIQNAPNGTKKVDGDSIYRVASLSKLFTVFAAMLELDSEQWERPLTEIIPSFAEYVKSRSDVDSVYYTPWDQITPSALAAQISGVARDVLPWDGGDLLLQYAIAILAGLNPVPAVLDPATYGLPPFDQNDIPLLSPCLANGSVPCTGSLYAAGAANDAPVYLPWTSPGYSNNGFILLGLALANLTGKSLDEIYKQSIFDPLDMHSSYSAVPGASELSRSVIAGDFASGFGYDGGISKSSGGIYSTTNDLAKFGTAILNSTLLPPVDTRRWMKPVSHTADLQYSVGRPWEIYRYTHAKSGVVTDLYTKLGDAGNYGSFLVLVPDFNAGFSIIGASALATRSDATNLLADLVTEAILPALMEQAASEARRNFAGEYTSDRLNSSLALAVSSPGENPGLSVSSWVSNGTDLMPLVGTLLGNENSRLVPTIVSEGAREVAFRAYTVTQQKSGGLFQRNFDVNDWLVVGSGGYASKSLGQFVFEVDEQGKATKVELPAWNVTLHR</sequence>
<evidence type="ECO:0000256" key="1">
    <source>
        <dbReference type="SAM" id="MobiDB-lite"/>
    </source>
</evidence>
<proteinExistence type="predicted"/>
<feature type="domain" description="Beta-lactamase-like ARB-00930-like C-terminal" evidence="4">
    <location>
        <begin position="643"/>
        <end position="781"/>
    </location>
</feature>
<organism evidence="5 6">
    <name type="scientific">Aspergillus thermomutatus</name>
    <name type="common">Neosartorya pseudofischeri</name>
    <dbReference type="NCBI Taxonomy" id="41047"/>
    <lineage>
        <taxon>Eukaryota</taxon>
        <taxon>Fungi</taxon>
        <taxon>Dikarya</taxon>
        <taxon>Ascomycota</taxon>
        <taxon>Pezizomycotina</taxon>
        <taxon>Eurotiomycetes</taxon>
        <taxon>Eurotiomycetidae</taxon>
        <taxon>Eurotiales</taxon>
        <taxon>Aspergillaceae</taxon>
        <taxon>Aspergillus</taxon>
        <taxon>Aspergillus subgen. Fumigati</taxon>
    </lineage>
</organism>
<dbReference type="SUPFAM" id="SSF56601">
    <property type="entry name" value="beta-lactamase/transpeptidase-like"/>
    <property type="match status" value="1"/>
</dbReference>
<evidence type="ECO:0000259" key="4">
    <source>
        <dbReference type="Pfam" id="PF26335"/>
    </source>
</evidence>